<evidence type="ECO:0000259" key="16">
    <source>
        <dbReference type="Pfam" id="PF05173"/>
    </source>
</evidence>
<feature type="binding site" evidence="13">
    <location>
        <begin position="12"/>
        <end position="17"/>
    </location>
    <ligand>
        <name>NAD(+)</name>
        <dbReference type="ChEBI" id="CHEBI:57540"/>
    </ligand>
</feature>
<dbReference type="GO" id="GO:0009089">
    <property type="term" value="P:lysine biosynthetic process via diaminopimelate"/>
    <property type="evidence" value="ECO:0007669"/>
    <property type="project" value="UniProtKB-UniRule"/>
</dbReference>
<comment type="catalytic activity">
    <reaction evidence="11 13">
        <text>(S)-2,3,4,5-tetrahydrodipicolinate + NADP(+) + H2O = (2S,4S)-4-hydroxy-2,3,4,5-tetrahydrodipicolinate + NADPH + H(+)</text>
        <dbReference type="Rhea" id="RHEA:35331"/>
        <dbReference type="ChEBI" id="CHEBI:15377"/>
        <dbReference type="ChEBI" id="CHEBI:15378"/>
        <dbReference type="ChEBI" id="CHEBI:16845"/>
        <dbReference type="ChEBI" id="CHEBI:57783"/>
        <dbReference type="ChEBI" id="CHEBI:58349"/>
        <dbReference type="ChEBI" id="CHEBI:67139"/>
        <dbReference type="EC" id="1.17.1.8"/>
    </reaction>
</comment>
<evidence type="ECO:0000256" key="4">
    <source>
        <dbReference type="ARBA" id="ARBA00022857"/>
    </source>
</evidence>
<feature type="binding site" evidence="13">
    <location>
        <position position="40"/>
    </location>
    <ligand>
        <name>NADP(+)</name>
        <dbReference type="ChEBI" id="CHEBI:58349"/>
    </ligand>
</feature>
<keyword evidence="7 13" id="KW-0520">NAD</keyword>
<dbReference type="GO" id="GO:0008839">
    <property type="term" value="F:4-hydroxy-tetrahydrodipicolinate reductase"/>
    <property type="evidence" value="ECO:0007669"/>
    <property type="project" value="UniProtKB-UniRule"/>
</dbReference>
<evidence type="ECO:0000256" key="9">
    <source>
        <dbReference type="ARBA" id="ARBA00037922"/>
    </source>
</evidence>
<evidence type="ECO:0000313" key="17">
    <source>
        <dbReference type="EMBL" id="QQK76036.1"/>
    </source>
</evidence>
<dbReference type="InterPro" id="IPR023940">
    <property type="entry name" value="DHDPR_bac"/>
</dbReference>
<comment type="similarity">
    <text evidence="1 13">Belongs to the DapB family.</text>
</comment>
<sequence>MANRDIRIVLAGPRGKMGTAARNLIANTAHFSLVACLDHKPPTETHFSEEEVPIFTDADRCFSEVETDVLIDLTTPQAAKAHLECALDHHIRPVIGTTGFTDEEIEQLRAKAESKSLGAMIVPNFAIGAVLMMKFSQMAARYFDDVEIIERHHDRKLDAPSGTALKTANLISDVRGEKKQGHQNESETLEGARGGQVEGMPIHSVRLPGLVAHQEVVFGGSGQTLTIRHDSIDRGSFMPGVKLAVETVMATKTLIYGLEQVIE</sequence>
<dbReference type="GO" id="GO:0005829">
    <property type="term" value="C:cytosol"/>
    <property type="evidence" value="ECO:0007669"/>
    <property type="project" value="TreeGrafter"/>
</dbReference>
<keyword evidence="8 13" id="KW-0457">Lysine biosynthesis</keyword>
<dbReference type="NCBIfam" id="TIGR00036">
    <property type="entry name" value="dapB"/>
    <property type="match status" value="1"/>
</dbReference>
<dbReference type="Pfam" id="PF05173">
    <property type="entry name" value="DapB_C"/>
    <property type="match status" value="1"/>
</dbReference>
<evidence type="ECO:0000256" key="10">
    <source>
        <dbReference type="ARBA" id="ARBA00038983"/>
    </source>
</evidence>
<dbReference type="GO" id="GO:0051287">
    <property type="term" value="F:NAD binding"/>
    <property type="evidence" value="ECO:0007669"/>
    <property type="project" value="UniProtKB-UniRule"/>
</dbReference>
<feature type="region of interest" description="Disordered" evidence="14">
    <location>
        <begin position="175"/>
        <end position="194"/>
    </location>
</feature>
<reference evidence="17 18" key="1">
    <citation type="submission" date="2020-06" db="EMBL/GenBank/DDBJ databases">
        <title>Genomic analysis of Salicibibacter sp. NKC5-3.</title>
        <authorList>
            <person name="Oh Y.J."/>
        </authorList>
    </citation>
    <scope>NUCLEOTIDE SEQUENCE [LARGE SCALE GENOMIC DNA]</scope>
    <source>
        <strain evidence="17 18">NKC5-3</strain>
    </source>
</reference>
<dbReference type="Gene3D" id="3.40.50.720">
    <property type="entry name" value="NAD(P)-binding Rossmann-like Domain"/>
    <property type="match status" value="1"/>
</dbReference>
<evidence type="ECO:0000256" key="3">
    <source>
        <dbReference type="ARBA" id="ARBA00022605"/>
    </source>
</evidence>
<comment type="caution">
    <text evidence="13">Was originally thought to be a dihydrodipicolinate reductase (DHDPR), catalyzing the conversion of dihydrodipicolinate to tetrahydrodipicolinate. However, it was shown in E.coli that the substrate of the enzymatic reaction is not dihydrodipicolinate (DHDP) but in fact (2S,4S)-4-hydroxy-2,3,4,5-tetrahydrodipicolinic acid (HTPA), the product released by the DapA-catalyzed reaction.</text>
</comment>
<dbReference type="GO" id="GO:0016726">
    <property type="term" value="F:oxidoreductase activity, acting on CH or CH2 groups, NAD or NADP as acceptor"/>
    <property type="evidence" value="ECO:0007669"/>
    <property type="project" value="UniProtKB-UniRule"/>
</dbReference>
<comment type="subunit">
    <text evidence="13">Homotetramer.</text>
</comment>
<dbReference type="AlphaFoldDB" id="A0A7T6Z377"/>
<feature type="binding site" evidence="13">
    <location>
        <position position="153"/>
    </location>
    <ligand>
        <name>(S)-2,3,4,5-tetrahydrodipicolinate</name>
        <dbReference type="ChEBI" id="CHEBI:16845"/>
    </ligand>
</feature>
<name>A0A7T6Z377_9BACI</name>
<dbReference type="UniPathway" id="UPA00034">
    <property type="reaction ID" value="UER00018"/>
</dbReference>
<dbReference type="PROSITE" id="PS01298">
    <property type="entry name" value="DAPB"/>
    <property type="match status" value="1"/>
</dbReference>
<organism evidence="17 18">
    <name type="scientific">Salicibibacter cibarius</name>
    <dbReference type="NCBI Taxonomy" id="2743000"/>
    <lineage>
        <taxon>Bacteria</taxon>
        <taxon>Bacillati</taxon>
        <taxon>Bacillota</taxon>
        <taxon>Bacilli</taxon>
        <taxon>Bacillales</taxon>
        <taxon>Bacillaceae</taxon>
        <taxon>Salicibibacter</taxon>
    </lineage>
</organism>
<evidence type="ECO:0000256" key="13">
    <source>
        <dbReference type="HAMAP-Rule" id="MF_00102"/>
    </source>
</evidence>
<keyword evidence="5 13" id="KW-0220">Diaminopimelate biosynthesis</keyword>
<feature type="domain" description="Dihydrodipicolinate reductase N-terminal" evidence="15">
    <location>
        <begin position="6"/>
        <end position="125"/>
    </location>
</feature>
<gene>
    <name evidence="13" type="primary">dapB</name>
    <name evidence="17" type="ORF">HUG15_11030</name>
</gene>
<accession>A0A7T6Z377</accession>
<dbReference type="CDD" id="cd02274">
    <property type="entry name" value="DHDPR_N"/>
    <property type="match status" value="1"/>
</dbReference>
<dbReference type="EC" id="1.17.1.8" evidence="10 13"/>
<dbReference type="KEGG" id="scia:HUG15_11030"/>
<dbReference type="Gene3D" id="3.30.360.10">
    <property type="entry name" value="Dihydrodipicolinate Reductase, domain 2"/>
    <property type="match status" value="1"/>
</dbReference>
<evidence type="ECO:0000256" key="1">
    <source>
        <dbReference type="ARBA" id="ARBA00006642"/>
    </source>
</evidence>
<evidence type="ECO:0000256" key="8">
    <source>
        <dbReference type="ARBA" id="ARBA00023154"/>
    </source>
</evidence>
<feature type="compositionally biased region" description="Basic and acidic residues" evidence="14">
    <location>
        <begin position="175"/>
        <end position="185"/>
    </location>
</feature>
<evidence type="ECO:0000313" key="18">
    <source>
        <dbReference type="Proteomes" id="UP000595823"/>
    </source>
</evidence>
<proteinExistence type="inferred from homology"/>
<dbReference type="PANTHER" id="PTHR20836">
    <property type="entry name" value="DIHYDRODIPICOLINATE REDUCTASE"/>
    <property type="match status" value="1"/>
</dbReference>
<dbReference type="InterPro" id="IPR000846">
    <property type="entry name" value="DapB_N"/>
</dbReference>
<evidence type="ECO:0000256" key="2">
    <source>
        <dbReference type="ARBA" id="ARBA00022490"/>
    </source>
</evidence>
<dbReference type="SUPFAM" id="SSF55347">
    <property type="entry name" value="Glyceraldehyde-3-phosphate dehydrogenase-like, C-terminal domain"/>
    <property type="match status" value="1"/>
</dbReference>
<comment type="caution">
    <text evidence="13">Lacks conserved residue(s) required for the propagation of feature annotation.</text>
</comment>
<comment type="function">
    <text evidence="13">Catalyzes the conversion of 4-hydroxy-tetrahydrodipicolinate (HTPA) to tetrahydrodipicolinate.</text>
</comment>
<dbReference type="FunFam" id="3.30.360.10:FF:000009">
    <property type="entry name" value="4-hydroxy-tetrahydrodipicolinate reductase"/>
    <property type="match status" value="1"/>
</dbReference>
<dbReference type="GO" id="GO:0050661">
    <property type="term" value="F:NADP binding"/>
    <property type="evidence" value="ECO:0007669"/>
    <property type="project" value="UniProtKB-UniRule"/>
</dbReference>
<evidence type="ECO:0000256" key="11">
    <source>
        <dbReference type="ARBA" id="ARBA00049080"/>
    </source>
</evidence>
<dbReference type="Pfam" id="PF01113">
    <property type="entry name" value="DapB_N"/>
    <property type="match status" value="1"/>
</dbReference>
<evidence type="ECO:0000256" key="7">
    <source>
        <dbReference type="ARBA" id="ARBA00023027"/>
    </source>
</evidence>
<comment type="pathway">
    <text evidence="9 13">Amino-acid biosynthesis; L-lysine biosynthesis via DAP pathway; (S)-tetrahydrodipicolinate from L-aspartate: step 4/4.</text>
</comment>
<feature type="binding site" evidence="13">
    <location>
        <begin position="162"/>
        <end position="163"/>
    </location>
    <ligand>
        <name>(S)-2,3,4,5-tetrahydrodipicolinate</name>
        <dbReference type="ChEBI" id="CHEBI:16845"/>
    </ligand>
</feature>
<keyword evidence="3 13" id="KW-0028">Amino-acid biosynthesis</keyword>
<comment type="catalytic activity">
    <reaction evidence="12 13">
        <text>(S)-2,3,4,5-tetrahydrodipicolinate + NAD(+) + H2O = (2S,4S)-4-hydroxy-2,3,4,5-tetrahydrodipicolinate + NADH + H(+)</text>
        <dbReference type="Rhea" id="RHEA:35323"/>
        <dbReference type="ChEBI" id="CHEBI:15377"/>
        <dbReference type="ChEBI" id="CHEBI:15378"/>
        <dbReference type="ChEBI" id="CHEBI:16845"/>
        <dbReference type="ChEBI" id="CHEBI:57540"/>
        <dbReference type="ChEBI" id="CHEBI:57945"/>
        <dbReference type="ChEBI" id="CHEBI:67139"/>
        <dbReference type="EC" id="1.17.1.8"/>
    </reaction>
</comment>
<keyword evidence="6 13" id="KW-0560">Oxidoreductase</keyword>
<protein>
    <recommendedName>
        <fullName evidence="10 13">4-hydroxy-tetrahydrodipicolinate reductase</fullName>
        <shortName evidence="13">HTPA reductase</shortName>
        <ecNumber evidence="10 13">1.17.1.8</ecNumber>
    </recommendedName>
</protein>
<feature type="active site" description="Proton donor" evidence="13">
    <location>
        <position position="156"/>
    </location>
</feature>
<keyword evidence="2 13" id="KW-0963">Cytoplasm</keyword>
<dbReference type="Proteomes" id="UP000595823">
    <property type="component" value="Chromosome"/>
</dbReference>
<keyword evidence="18" id="KW-1185">Reference proteome</keyword>
<keyword evidence="4 13" id="KW-0521">NADP</keyword>
<dbReference type="PANTHER" id="PTHR20836:SF0">
    <property type="entry name" value="4-HYDROXY-TETRAHYDRODIPICOLINATE REDUCTASE 1, CHLOROPLASTIC-RELATED"/>
    <property type="match status" value="1"/>
</dbReference>
<dbReference type="HAMAP" id="MF_00102">
    <property type="entry name" value="DapB"/>
    <property type="match status" value="1"/>
</dbReference>
<dbReference type="EMBL" id="CP054705">
    <property type="protein sequence ID" value="QQK76036.1"/>
    <property type="molecule type" value="Genomic_DNA"/>
</dbReference>
<feature type="active site" description="Proton donor/acceptor" evidence="13">
    <location>
        <position position="152"/>
    </location>
</feature>
<evidence type="ECO:0000256" key="5">
    <source>
        <dbReference type="ARBA" id="ARBA00022915"/>
    </source>
</evidence>
<feature type="binding site" evidence="13">
    <location>
        <begin position="96"/>
        <end position="98"/>
    </location>
    <ligand>
        <name>NAD(+)</name>
        <dbReference type="ChEBI" id="CHEBI:57540"/>
    </ligand>
</feature>
<feature type="binding site" evidence="13">
    <location>
        <begin position="122"/>
        <end position="125"/>
    </location>
    <ligand>
        <name>NAD(+)</name>
        <dbReference type="ChEBI" id="CHEBI:57540"/>
    </ligand>
</feature>
<evidence type="ECO:0000256" key="6">
    <source>
        <dbReference type="ARBA" id="ARBA00023002"/>
    </source>
</evidence>
<comment type="subcellular location">
    <subcellularLocation>
        <location evidence="13">Cytoplasm</location>
    </subcellularLocation>
</comment>
<dbReference type="RefSeq" id="WP_200128664.1">
    <property type="nucleotide sequence ID" value="NZ_CP054705.1"/>
</dbReference>
<dbReference type="SUPFAM" id="SSF51735">
    <property type="entry name" value="NAD(P)-binding Rossmann-fold domains"/>
    <property type="match status" value="1"/>
</dbReference>
<evidence type="ECO:0000259" key="15">
    <source>
        <dbReference type="Pfam" id="PF01113"/>
    </source>
</evidence>
<dbReference type="InterPro" id="IPR022664">
    <property type="entry name" value="DapB_N_CS"/>
</dbReference>
<feature type="domain" description="Dihydrodipicolinate reductase C-terminal" evidence="16">
    <location>
        <begin position="128"/>
        <end position="262"/>
    </location>
</feature>
<evidence type="ECO:0000256" key="12">
    <source>
        <dbReference type="ARBA" id="ARBA00049396"/>
    </source>
</evidence>
<dbReference type="InterPro" id="IPR022663">
    <property type="entry name" value="DapB_C"/>
</dbReference>
<dbReference type="GO" id="GO:0019877">
    <property type="term" value="P:diaminopimelate biosynthetic process"/>
    <property type="evidence" value="ECO:0007669"/>
    <property type="project" value="UniProtKB-UniRule"/>
</dbReference>
<dbReference type="PIRSF" id="PIRSF000161">
    <property type="entry name" value="DHPR"/>
    <property type="match status" value="1"/>
</dbReference>
<evidence type="ECO:0000256" key="14">
    <source>
        <dbReference type="SAM" id="MobiDB-lite"/>
    </source>
</evidence>
<dbReference type="InterPro" id="IPR036291">
    <property type="entry name" value="NAD(P)-bd_dom_sf"/>
</dbReference>